<organism evidence="8 9">
    <name type="scientific">Pseudomonas syringae</name>
    <dbReference type="NCBI Taxonomy" id="317"/>
    <lineage>
        <taxon>Bacteria</taxon>
        <taxon>Pseudomonadati</taxon>
        <taxon>Pseudomonadota</taxon>
        <taxon>Gammaproteobacteria</taxon>
        <taxon>Pseudomonadales</taxon>
        <taxon>Pseudomonadaceae</taxon>
        <taxon>Pseudomonas</taxon>
    </lineage>
</organism>
<sequence length="401" mass="43072">MSSKLLNNGTLHILLAITCGFVLGLVRPELAVSMRPLSDYFIRVVGLLMPFIMFVLVCSGVAGIQRQEKRSRLVGKIVIYFQLMSVISLLLGMATLILFEAGQDVSLPVSQLHHAALDISMASMGATIIGAFHNLVLQVMVVALICGLLIGRSDGVGQRLHHRLEQVRVMLFRVLHVILKFAPLAAFGAMAFTVGKYGMVSVMPLIKFVAVIYLACAVFILVVMAGVARLVGEKLLSIVLYVKEELLLVAFTGSSVAAIPGLVGKLEQLGCDRKLVHLILTTGYTFNLSGSSIYLTTAIMFMANMSGVDLTGLQLASVLLICMLTSLGSTSVAGSAFFTLIATLTVLQAIPLEGVGLLLGVERLMKCRSLTNVLGNCVACIAICRWHGAVDRVVLRQQLAR</sequence>
<name>A0A085VL66_PSESX</name>
<feature type="transmembrane region" description="Helical" evidence="7">
    <location>
        <begin position="205"/>
        <end position="225"/>
    </location>
</feature>
<dbReference type="GO" id="GO:0005886">
    <property type="term" value="C:plasma membrane"/>
    <property type="evidence" value="ECO:0007669"/>
    <property type="project" value="UniProtKB-SubCell"/>
</dbReference>
<evidence type="ECO:0000256" key="2">
    <source>
        <dbReference type="ARBA" id="ARBA00022448"/>
    </source>
</evidence>
<keyword evidence="3" id="KW-1003">Cell membrane</keyword>
<evidence type="ECO:0000256" key="1">
    <source>
        <dbReference type="ARBA" id="ARBA00004141"/>
    </source>
</evidence>
<proteinExistence type="predicted"/>
<gene>
    <name evidence="8" type="ORF">IV01_09425</name>
</gene>
<dbReference type="InterPro" id="IPR001991">
    <property type="entry name" value="Na-dicarboxylate_symporter"/>
</dbReference>
<dbReference type="Gene3D" id="1.10.3860.10">
    <property type="entry name" value="Sodium:dicarboxylate symporter"/>
    <property type="match status" value="1"/>
</dbReference>
<dbReference type="PATRIC" id="fig|317.175.peg.1959"/>
<feature type="transmembrane region" description="Helical" evidence="7">
    <location>
        <begin position="171"/>
        <end position="193"/>
    </location>
</feature>
<evidence type="ECO:0000256" key="7">
    <source>
        <dbReference type="SAM" id="Phobius"/>
    </source>
</evidence>
<dbReference type="Proteomes" id="UP000028631">
    <property type="component" value="Unassembled WGS sequence"/>
</dbReference>
<evidence type="ECO:0000313" key="8">
    <source>
        <dbReference type="EMBL" id="KFE56179.1"/>
    </source>
</evidence>
<dbReference type="PANTHER" id="PTHR42865">
    <property type="entry name" value="PROTON/GLUTAMATE-ASPARTATE SYMPORTER"/>
    <property type="match status" value="1"/>
</dbReference>
<dbReference type="OrthoDB" id="7029339at2"/>
<feature type="transmembrane region" description="Helical" evidence="7">
    <location>
        <begin position="40"/>
        <end position="65"/>
    </location>
</feature>
<keyword evidence="3" id="KW-0997">Cell inner membrane</keyword>
<dbReference type="EMBL" id="JPQU01000028">
    <property type="protein sequence ID" value="KFE56179.1"/>
    <property type="molecule type" value="Genomic_DNA"/>
</dbReference>
<evidence type="ECO:0000256" key="4">
    <source>
        <dbReference type="ARBA" id="ARBA00022692"/>
    </source>
</evidence>
<feature type="transmembrane region" description="Helical" evidence="7">
    <location>
        <begin position="246"/>
        <end position="264"/>
    </location>
</feature>
<dbReference type="SUPFAM" id="SSF118215">
    <property type="entry name" value="Proton glutamate symport protein"/>
    <property type="match status" value="1"/>
</dbReference>
<dbReference type="InterPro" id="IPR036458">
    <property type="entry name" value="Na:dicarbo_symporter_sf"/>
</dbReference>
<comment type="subcellular location">
    <subcellularLocation>
        <location evidence="1">Membrane</location>
        <topology evidence="1">Multi-pass membrane protein</topology>
    </subcellularLocation>
</comment>
<evidence type="ECO:0000256" key="3">
    <source>
        <dbReference type="ARBA" id="ARBA00022519"/>
    </source>
</evidence>
<keyword evidence="2" id="KW-0813">Transport</keyword>
<dbReference type="GO" id="GO:0015293">
    <property type="term" value="F:symporter activity"/>
    <property type="evidence" value="ECO:0007669"/>
    <property type="project" value="UniProtKB-KW"/>
</dbReference>
<evidence type="ECO:0000256" key="6">
    <source>
        <dbReference type="ARBA" id="ARBA00023136"/>
    </source>
</evidence>
<dbReference type="RefSeq" id="WP_032627787.1">
    <property type="nucleotide sequence ID" value="NZ_JPQU01000028.1"/>
</dbReference>
<reference evidence="8 9" key="1">
    <citation type="submission" date="2014-07" db="EMBL/GenBank/DDBJ databases">
        <title>Draft Genome Sequences of Environmental Pseudomonas syringae strains.</title>
        <authorList>
            <person name="Baltrus D.A."/>
            <person name="Berge O."/>
            <person name="Morris C."/>
        </authorList>
    </citation>
    <scope>NUCLEOTIDE SEQUENCE [LARGE SCALE GENOMIC DNA]</scope>
    <source>
        <strain evidence="8 9">GAW0119</strain>
    </source>
</reference>
<keyword evidence="6 7" id="KW-0472">Membrane</keyword>
<feature type="transmembrane region" description="Helical" evidence="7">
    <location>
        <begin position="77"/>
        <end position="99"/>
    </location>
</feature>
<feature type="transmembrane region" description="Helical" evidence="7">
    <location>
        <begin position="336"/>
        <end position="361"/>
    </location>
</feature>
<protein>
    <submittedName>
        <fullName evidence="8">Sodium:dicarboxylate symporter</fullName>
    </submittedName>
</protein>
<dbReference type="PANTHER" id="PTHR42865:SF1">
    <property type="entry name" value="AEROBIC C4-DICARBOXYLATE TRANSPORT PROTEIN"/>
    <property type="match status" value="1"/>
</dbReference>
<feature type="transmembrane region" description="Helical" evidence="7">
    <location>
        <begin position="284"/>
        <end position="303"/>
    </location>
</feature>
<dbReference type="Pfam" id="PF00375">
    <property type="entry name" value="SDF"/>
    <property type="match status" value="1"/>
</dbReference>
<feature type="transmembrane region" description="Helical" evidence="7">
    <location>
        <begin position="119"/>
        <end position="150"/>
    </location>
</feature>
<dbReference type="PRINTS" id="PR00173">
    <property type="entry name" value="EDTRNSPORT"/>
</dbReference>
<keyword evidence="5 7" id="KW-1133">Transmembrane helix</keyword>
<evidence type="ECO:0000313" key="9">
    <source>
        <dbReference type="Proteomes" id="UP000028631"/>
    </source>
</evidence>
<accession>A0A085VL66</accession>
<keyword evidence="9" id="KW-1185">Reference proteome</keyword>
<feature type="transmembrane region" description="Helical" evidence="7">
    <location>
        <begin position="310"/>
        <end position="330"/>
    </location>
</feature>
<dbReference type="AlphaFoldDB" id="A0A085VL66"/>
<evidence type="ECO:0000256" key="5">
    <source>
        <dbReference type="ARBA" id="ARBA00022989"/>
    </source>
</evidence>
<comment type="caution">
    <text evidence="8">The sequence shown here is derived from an EMBL/GenBank/DDBJ whole genome shotgun (WGS) entry which is preliminary data.</text>
</comment>
<keyword evidence="4 7" id="KW-0812">Transmembrane</keyword>